<dbReference type="Proteomes" id="UP000199455">
    <property type="component" value="Unassembled WGS sequence"/>
</dbReference>
<reference evidence="3" key="1">
    <citation type="submission" date="2016-10" db="EMBL/GenBank/DDBJ databases">
        <authorList>
            <person name="Varghese N."/>
            <person name="Submissions S."/>
        </authorList>
    </citation>
    <scope>NUCLEOTIDE SEQUENCE [LARGE SCALE GENOMIC DNA]</scope>
    <source>
        <strain evidence="3">DSM 18609</strain>
    </source>
</reference>
<protein>
    <recommendedName>
        <fullName evidence="1">UPF0758 domain-containing protein</fullName>
    </recommendedName>
</protein>
<proteinExistence type="predicted"/>
<dbReference type="Pfam" id="PF20582">
    <property type="entry name" value="UPF0758_N"/>
    <property type="match status" value="1"/>
</dbReference>
<dbReference type="EMBL" id="FMZH01000007">
    <property type="protein sequence ID" value="SDD66665.1"/>
    <property type="molecule type" value="Genomic_DNA"/>
</dbReference>
<accession>A0A1G6WNQ2</accession>
<dbReference type="PANTHER" id="PTHR30471:SF3">
    <property type="entry name" value="UPF0758 PROTEIN YEES-RELATED"/>
    <property type="match status" value="1"/>
</dbReference>
<dbReference type="STRING" id="390242.SAMN04488024_10755"/>
<evidence type="ECO:0000313" key="3">
    <source>
        <dbReference type="Proteomes" id="UP000199455"/>
    </source>
</evidence>
<dbReference type="Gene3D" id="3.10.450.700">
    <property type="match status" value="1"/>
</dbReference>
<dbReference type="RefSeq" id="WP_090770207.1">
    <property type="nucleotide sequence ID" value="NZ_FMZH01000007.1"/>
</dbReference>
<evidence type="ECO:0000259" key="1">
    <source>
        <dbReference type="Pfam" id="PF20582"/>
    </source>
</evidence>
<dbReference type="AlphaFoldDB" id="A0A1G6WNQ2"/>
<keyword evidence="3" id="KW-1185">Reference proteome</keyword>
<name>A0A1G6WNQ2_9SPHI</name>
<dbReference type="InterPro" id="IPR046778">
    <property type="entry name" value="UPF0758_N"/>
</dbReference>
<sequence>MKKKQILASEFFSASSKRHYFVDLKRAENNSMYIQLTRSEQQQDGSFKRWRFIVFENHLPEFINAFASVFQAAAYQDADYQTVKDIAEEYKAAKGIKAMPEDTRPREKLFAKGSQKLRTEELLAILVGSGTPGESAVELGKRIFDGHGGKAHLLKGCNFSSLCRYKGMGVAKASTILAAVELARRLYLPPPEFKTVYLVKKPDDTGDEPAYFFDN</sequence>
<feature type="domain" description="UPF0758" evidence="1">
    <location>
        <begin position="96"/>
        <end position="173"/>
    </location>
</feature>
<dbReference type="InterPro" id="IPR001405">
    <property type="entry name" value="UPF0758"/>
</dbReference>
<dbReference type="PANTHER" id="PTHR30471">
    <property type="entry name" value="DNA REPAIR PROTEIN RADC"/>
    <property type="match status" value="1"/>
</dbReference>
<organism evidence="2 3">
    <name type="scientific">Pedobacter soli</name>
    <dbReference type="NCBI Taxonomy" id="390242"/>
    <lineage>
        <taxon>Bacteria</taxon>
        <taxon>Pseudomonadati</taxon>
        <taxon>Bacteroidota</taxon>
        <taxon>Sphingobacteriia</taxon>
        <taxon>Sphingobacteriales</taxon>
        <taxon>Sphingobacteriaceae</taxon>
        <taxon>Pedobacter</taxon>
    </lineage>
</organism>
<gene>
    <name evidence="2" type="ORF">SAMN04488024_10755</name>
</gene>
<evidence type="ECO:0000313" key="2">
    <source>
        <dbReference type="EMBL" id="SDD66665.1"/>
    </source>
</evidence>